<proteinExistence type="predicted"/>
<reference evidence="1" key="2">
    <citation type="submission" date="2020-07" db="EMBL/GenBank/DDBJ databases">
        <authorList>
            <person name="Vera ALvarez R."/>
            <person name="Arias-Moreno D.M."/>
            <person name="Jimenez-Jacinto V."/>
            <person name="Jimenez-Bremont J.F."/>
            <person name="Swaminathan K."/>
            <person name="Moose S.P."/>
            <person name="Guerrero-Gonzalez M.L."/>
            <person name="Marino-Ramirez L."/>
            <person name="Landsman D."/>
            <person name="Rodriguez-Kessler M."/>
            <person name="Delgado-Sanchez P."/>
        </authorList>
    </citation>
    <scope>NUCLEOTIDE SEQUENCE</scope>
    <source>
        <tissue evidence="1">Cladode</tissue>
    </source>
</reference>
<accession>A0A7C9EID1</accession>
<dbReference type="AlphaFoldDB" id="A0A7C9EID1"/>
<reference evidence="1" key="1">
    <citation type="journal article" date="2013" name="J. Plant Res.">
        <title>Effect of fungi and light on seed germination of three Opuntia species from semiarid lands of central Mexico.</title>
        <authorList>
            <person name="Delgado-Sanchez P."/>
            <person name="Jimenez-Bremont J.F."/>
            <person name="Guerrero-Gonzalez Mde L."/>
            <person name="Flores J."/>
        </authorList>
    </citation>
    <scope>NUCLEOTIDE SEQUENCE</scope>
    <source>
        <tissue evidence="1">Cladode</tissue>
    </source>
</reference>
<organism evidence="1">
    <name type="scientific">Opuntia streptacantha</name>
    <name type="common">Prickly pear cactus</name>
    <name type="synonym">Opuntia cardona</name>
    <dbReference type="NCBI Taxonomy" id="393608"/>
    <lineage>
        <taxon>Eukaryota</taxon>
        <taxon>Viridiplantae</taxon>
        <taxon>Streptophyta</taxon>
        <taxon>Embryophyta</taxon>
        <taxon>Tracheophyta</taxon>
        <taxon>Spermatophyta</taxon>
        <taxon>Magnoliopsida</taxon>
        <taxon>eudicotyledons</taxon>
        <taxon>Gunneridae</taxon>
        <taxon>Pentapetalae</taxon>
        <taxon>Caryophyllales</taxon>
        <taxon>Cactineae</taxon>
        <taxon>Cactaceae</taxon>
        <taxon>Opuntioideae</taxon>
        <taxon>Opuntia</taxon>
    </lineage>
</organism>
<evidence type="ECO:0000313" key="1">
    <source>
        <dbReference type="EMBL" id="MBA4666583.1"/>
    </source>
</evidence>
<protein>
    <submittedName>
        <fullName evidence="1">Uncharacterized protein</fullName>
    </submittedName>
</protein>
<dbReference type="EMBL" id="GISG01232081">
    <property type="protein sequence ID" value="MBA4666583.1"/>
    <property type="molecule type" value="Transcribed_RNA"/>
</dbReference>
<name>A0A7C9EID1_OPUST</name>
<sequence length="154" mass="18051">MRVTQRSMQILHGKMRTLLMDGQMASIEVAHQAIDIFCHSLLVQVLKNGQITFQLGAINLGSLHRKRNHTSRPFISLKFRLCEAIRWPSCFGCRTHTLFLLCSHFFNATQLERRRFPRVERRQSKQPLKTQMPYLYTLHTKQARFNKVGNLVKT</sequence>